<evidence type="ECO:0000313" key="3">
    <source>
        <dbReference type="Proteomes" id="UP000000763"/>
    </source>
</evidence>
<proteinExistence type="predicted"/>
<reference evidence="3" key="1">
    <citation type="journal article" date="2005" name="Nature">
        <title>The map-based sequence of the rice genome.</title>
        <authorList>
            <consortium name="International rice genome sequencing project (IRGSP)"/>
            <person name="Matsumoto T."/>
            <person name="Wu J."/>
            <person name="Kanamori H."/>
            <person name="Katayose Y."/>
            <person name="Fujisawa M."/>
            <person name="Namiki N."/>
            <person name="Mizuno H."/>
            <person name="Yamamoto K."/>
            <person name="Antonio B.A."/>
            <person name="Baba T."/>
            <person name="Sakata K."/>
            <person name="Nagamura Y."/>
            <person name="Aoki H."/>
            <person name="Arikawa K."/>
            <person name="Arita K."/>
            <person name="Bito T."/>
            <person name="Chiden Y."/>
            <person name="Fujitsuka N."/>
            <person name="Fukunaka R."/>
            <person name="Hamada M."/>
            <person name="Harada C."/>
            <person name="Hayashi A."/>
            <person name="Hijishita S."/>
            <person name="Honda M."/>
            <person name="Hosokawa S."/>
            <person name="Ichikawa Y."/>
            <person name="Idonuma A."/>
            <person name="Iijima M."/>
            <person name="Ikeda M."/>
            <person name="Ikeno M."/>
            <person name="Ito K."/>
            <person name="Ito S."/>
            <person name="Ito T."/>
            <person name="Ito Y."/>
            <person name="Ito Y."/>
            <person name="Iwabuchi A."/>
            <person name="Kamiya K."/>
            <person name="Karasawa W."/>
            <person name="Kurita K."/>
            <person name="Katagiri S."/>
            <person name="Kikuta A."/>
            <person name="Kobayashi H."/>
            <person name="Kobayashi N."/>
            <person name="Machita K."/>
            <person name="Maehara T."/>
            <person name="Masukawa M."/>
            <person name="Mizubayashi T."/>
            <person name="Mukai Y."/>
            <person name="Nagasaki H."/>
            <person name="Nagata Y."/>
            <person name="Naito S."/>
            <person name="Nakashima M."/>
            <person name="Nakama Y."/>
            <person name="Nakamichi Y."/>
            <person name="Nakamura M."/>
            <person name="Meguro A."/>
            <person name="Negishi M."/>
            <person name="Ohta I."/>
            <person name="Ohta T."/>
            <person name="Okamoto M."/>
            <person name="Ono N."/>
            <person name="Saji S."/>
            <person name="Sakaguchi M."/>
            <person name="Sakai K."/>
            <person name="Shibata M."/>
            <person name="Shimokawa T."/>
            <person name="Song J."/>
            <person name="Takazaki Y."/>
            <person name="Terasawa K."/>
            <person name="Tsugane M."/>
            <person name="Tsuji K."/>
            <person name="Ueda S."/>
            <person name="Waki K."/>
            <person name="Yamagata H."/>
            <person name="Yamamoto M."/>
            <person name="Yamamoto S."/>
            <person name="Yamane H."/>
            <person name="Yoshiki S."/>
            <person name="Yoshihara R."/>
            <person name="Yukawa K."/>
            <person name="Zhong H."/>
            <person name="Yano M."/>
            <person name="Yuan Q."/>
            <person name="Ouyang S."/>
            <person name="Liu J."/>
            <person name="Jones K.M."/>
            <person name="Gansberger K."/>
            <person name="Moffat K."/>
            <person name="Hill J."/>
            <person name="Bera J."/>
            <person name="Fadrosh D."/>
            <person name="Jin S."/>
            <person name="Johri S."/>
            <person name="Kim M."/>
            <person name="Overton L."/>
            <person name="Reardon M."/>
            <person name="Tsitrin T."/>
            <person name="Vuong H."/>
            <person name="Weaver B."/>
            <person name="Ciecko A."/>
            <person name="Tallon L."/>
            <person name="Jackson J."/>
            <person name="Pai G."/>
            <person name="Aken S.V."/>
            <person name="Utterback T."/>
            <person name="Reidmuller S."/>
            <person name="Feldblyum T."/>
            <person name="Hsiao J."/>
            <person name="Zismann V."/>
            <person name="Iobst S."/>
            <person name="de Vazeille A.R."/>
            <person name="Buell C.R."/>
            <person name="Ying K."/>
            <person name="Li Y."/>
            <person name="Lu T."/>
            <person name="Huang Y."/>
            <person name="Zhao Q."/>
            <person name="Feng Q."/>
            <person name="Zhang L."/>
            <person name="Zhu J."/>
            <person name="Weng Q."/>
            <person name="Mu J."/>
            <person name="Lu Y."/>
            <person name="Fan D."/>
            <person name="Liu Y."/>
            <person name="Guan J."/>
            <person name="Zhang Y."/>
            <person name="Yu S."/>
            <person name="Liu X."/>
            <person name="Zhang Y."/>
            <person name="Hong G."/>
            <person name="Han B."/>
            <person name="Choisne N."/>
            <person name="Demange N."/>
            <person name="Orjeda G."/>
            <person name="Samain S."/>
            <person name="Cattolico L."/>
            <person name="Pelletier E."/>
            <person name="Couloux A."/>
            <person name="Segurens B."/>
            <person name="Wincker P."/>
            <person name="D'Hont A."/>
            <person name="Scarpelli C."/>
            <person name="Weissenbach J."/>
            <person name="Salanoubat M."/>
            <person name="Quetier F."/>
            <person name="Yu Y."/>
            <person name="Kim H.R."/>
            <person name="Rambo T."/>
            <person name="Currie J."/>
            <person name="Collura K."/>
            <person name="Luo M."/>
            <person name="Yang T."/>
            <person name="Ammiraju J.S.S."/>
            <person name="Engler F."/>
            <person name="Soderlund C."/>
            <person name="Wing R.A."/>
            <person name="Palmer L.E."/>
            <person name="de la Bastide M."/>
            <person name="Spiegel L."/>
            <person name="Nascimento L."/>
            <person name="Zutavern T."/>
            <person name="O'Shaughnessy A."/>
            <person name="Dike S."/>
            <person name="Dedhia N."/>
            <person name="Preston R."/>
            <person name="Balija V."/>
            <person name="McCombie W.R."/>
            <person name="Chow T."/>
            <person name="Chen H."/>
            <person name="Chung M."/>
            <person name="Chen C."/>
            <person name="Shaw J."/>
            <person name="Wu H."/>
            <person name="Hsiao K."/>
            <person name="Chao Y."/>
            <person name="Chu M."/>
            <person name="Cheng C."/>
            <person name="Hour A."/>
            <person name="Lee P."/>
            <person name="Lin S."/>
            <person name="Lin Y."/>
            <person name="Liou J."/>
            <person name="Liu S."/>
            <person name="Hsing Y."/>
            <person name="Raghuvanshi S."/>
            <person name="Mohanty A."/>
            <person name="Bharti A.K."/>
            <person name="Gaur A."/>
            <person name="Gupta V."/>
            <person name="Kumar D."/>
            <person name="Ravi V."/>
            <person name="Vij S."/>
            <person name="Kapur A."/>
            <person name="Khurana P."/>
            <person name="Khurana P."/>
            <person name="Khurana J.P."/>
            <person name="Tyagi A.K."/>
            <person name="Gaikwad K."/>
            <person name="Singh A."/>
            <person name="Dalal V."/>
            <person name="Srivastava S."/>
            <person name="Dixit A."/>
            <person name="Pal A.K."/>
            <person name="Ghazi I.A."/>
            <person name="Yadav M."/>
            <person name="Pandit A."/>
            <person name="Bhargava A."/>
            <person name="Sureshbabu K."/>
            <person name="Batra K."/>
            <person name="Sharma T.R."/>
            <person name="Mohapatra T."/>
            <person name="Singh N.K."/>
            <person name="Messing J."/>
            <person name="Nelson A.B."/>
            <person name="Fuks G."/>
            <person name="Kavchok S."/>
            <person name="Keizer G."/>
            <person name="Linton E."/>
            <person name="Llaca V."/>
            <person name="Song R."/>
            <person name="Tanyolac B."/>
            <person name="Young S."/>
            <person name="Ho-Il K."/>
            <person name="Hahn J.H."/>
            <person name="Sangsakoo G."/>
            <person name="Vanavichit A."/>
            <person name="de Mattos Luiz.A.T."/>
            <person name="Zimmer P.D."/>
            <person name="Malone G."/>
            <person name="Dellagostin O."/>
            <person name="de Oliveira A.C."/>
            <person name="Bevan M."/>
            <person name="Bancroft I."/>
            <person name="Minx P."/>
            <person name="Cordum H."/>
            <person name="Wilson R."/>
            <person name="Cheng Z."/>
            <person name="Jin W."/>
            <person name="Jiang J."/>
            <person name="Leong S.A."/>
            <person name="Iwama H."/>
            <person name="Gojobori T."/>
            <person name="Itoh T."/>
            <person name="Niimura Y."/>
            <person name="Fujii Y."/>
            <person name="Habara T."/>
            <person name="Sakai H."/>
            <person name="Sato Y."/>
            <person name="Wilson G."/>
            <person name="Kumar K."/>
            <person name="McCouch S."/>
            <person name="Juretic N."/>
            <person name="Hoen D."/>
            <person name="Wright S."/>
            <person name="Bruskiewich R."/>
            <person name="Bureau T."/>
            <person name="Miyao A."/>
            <person name="Hirochika H."/>
            <person name="Nishikawa T."/>
            <person name="Kadowaki K."/>
            <person name="Sugiura M."/>
            <person name="Burr B."/>
            <person name="Sasaki T."/>
        </authorList>
    </citation>
    <scope>NUCLEOTIDE SEQUENCE [LARGE SCALE GENOMIC DNA]</scope>
    <source>
        <strain evidence="3">cv. Nipponbare</strain>
    </source>
</reference>
<evidence type="ECO:0000313" key="2">
    <source>
        <dbReference type="EMBL" id="BAD17838.1"/>
    </source>
</evidence>
<feature type="compositionally biased region" description="Basic and acidic residues" evidence="1">
    <location>
        <begin position="56"/>
        <end position="65"/>
    </location>
</feature>
<organism evidence="2 3">
    <name type="scientific">Oryza sativa subsp. japonica</name>
    <name type="common">Rice</name>
    <dbReference type="NCBI Taxonomy" id="39947"/>
    <lineage>
        <taxon>Eukaryota</taxon>
        <taxon>Viridiplantae</taxon>
        <taxon>Streptophyta</taxon>
        <taxon>Embryophyta</taxon>
        <taxon>Tracheophyta</taxon>
        <taxon>Spermatophyta</taxon>
        <taxon>Magnoliopsida</taxon>
        <taxon>Liliopsida</taxon>
        <taxon>Poales</taxon>
        <taxon>Poaceae</taxon>
        <taxon>BOP clade</taxon>
        <taxon>Oryzoideae</taxon>
        <taxon>Oryzeae</taxon>
        <taxon>Oryzinae</taxon>
        <taxon>Oryza</taxon>
        <taxon>Oryza sativa</taxon>
    </lineage>
</organism>
<dbReference type="AlphaFoldDB" id="Q6YPB9"/>
<feature type="compositionally biased region" description="Basic and acidic residues" evidence="1">
    <location>
        <begin position="27"/>
        <end position="37"/>
    </location>
</feature>
<reference evidence="3" key="2">
    <citation type="journal article" date="2008" name="Nucleic Acids Res.">
        <title>The rice annotation project database (RAP-DB): 2008 update.</title>
        <authorList>
            <consortium name="The rice annotation project (RAP)"/>
        </authorList>
    </citation>
    <scope>GENOME REANNOTATION</scope>
    <source>
        <strain evidence="3">cv. Nipponbare</strain>
    </source>
</reference>
<gene>
    <name evidence="2" type="primary">OSJNOa199K18.8</name>
</gene>
<feature type="compositionally biased region" description="Basic and acidic residues" evidence="1">
    <location>
        <begin position="141"/>
        <end position="151"/>
    </location>
</feature>
<evidence type="ECO:0000256" key="1">
    <source>
        <dbReference type="SAM" id="MobiDB-lite"/>
    </source>
</evidence>
<sequence length="220" mass="24598">MGFKTPQLILESMVRFARIWRRNGSRFARERERKEAGREEDDAPGRRVPRGARGHRACDAREGGAAREAGWGGLGRAAGPRGEEGEVARGEREEGGSWAGRGREGPREGGREGEGEKEREEERTLAAGREREGEDFGPDLAQREREGRDKSTPLTRISSPRFEEASKKIGWAVFSSWLTSYAPSSITNLPNKTSPLWTTWPDPLLQMESSLHLTCPWLNL</sequence>
<accession>Q6YPB9</accession>
<protein>
    <submittedName>
        <fullName evidence="2">Uncharacterized protein</fullName>
    </submittedName>
</protein>
<dbReference type="EMBL" id="AP006848">
    <property type="protein sequence ID" value="BAD17838.1"/>
    <property type="molecule type" value="Genomic_DNA"/>
</dbReference>
<feature type="region of interest" description="Disordered" evidence="1">
    <location>
        <begin position="26"/>
        <end position="159"/>
    </location>
</feature>
<dbReference type="Proteomes" id="UP000000763">
    <property type="component" value="Chromosome 8"/>
</dbReference>
<name>Q6YPB9_ORYSJ</name>
<feature type="compositionally biased region" description="Basic and acidic residues" evidence="1">
    <location>
        <begin position="81"/>
        <end position="134"/>
    </location>
</feature>